<dbReference type="RefSeq" id="WP_320317441.1">
    <property type="nucleotide sequence ID" value="NZ_JAVIIX010000010.1"/>
</dbReference>
<dbReference type="CDD" id="cd07818">
    <property type="entry name" value="SRPBCC_1"/>
    <property type="match status" value="1"/>
</dbReference>
<organism evidence="1 2">
    <name type="scientific">Mesorhizobium dulcispinae</name>
    <dbReference type="NCBI Taxonomy" id="3072316"/>
    <lineage>
        <taxon>Bacteria</taxon>
        <taxon>Pseudomonadati</taxon>
        <taxon>Pseudomonadota</taxon>
        <taxon>Alphaproteobacteria</taxon>
        <taxon>Hyphomicrobiales</taxon>
        <taxon>Phyllobacteriaceae</taxon>
        <taxon>Mesorhizobium</taxon>
    </lineage>
</organism>
<dbReference type="EMBL" id="JAVIIZ010000011">
    <property type="protein sequence ID" value="MDX8474145.1"/>
    <property type="molecule type" value="Genomic_DNA"/>
</dbReference>
<reference evidence="1 2" key="1">
    <citation type="submission" date="2023-08" db="EMBL/GenBank/DDBJ databases">
        <title>Implementing the SeqCode for naming new Mesorhizobium species isolated from Vachellia karroo root nodules.</title>
        <authorList>
            <person name="Van Lill M."/>
        </authorList>
    </citation>
    <scope>NUCLEOTIDE SEQUENCE [LARGE SCALE GENOMIC DNA]</scope>
    <source>
        <strain evidence="1 2">VK23A</strain>
    </source>
</reference>
<dbReference type="Pfam" id="PF10604">
    <property type="entry name" value="Polyketide_cyc2"/>
    <property type="match status" value="1"/>
</dbReference>
<sequence>MLATILIILVVIVAAVFIFAATRPNDFVVSRSAGIRAPAEAIFPLINDFKNWPGWSPFEKLDPNMKRTLSGAESGKGAAYAWEGNSKAGKGRMEIVNSVPSSLVSMKLDFEKPFRANNTVDFTLTPSGDGTTVTWAMRGARPFIAKLMGLFMNFDALIGKDFEAGLDNLKRVAEKAEK</sequence>
<name>A0ABU4XH91_9HYPH</name>
<dbReference type="Proteomes" id="UP001271780">
    <property type="component" value="Unassembled WGS sequence"/>
</dbReference>
<dbReference type="InterPro" id="IPR019587">
    <property type="entry name" value="Polyketide_cyclase/dehydratase"/>
</dbReference>
<dbReference type="InterPro" id="IPR023393">
    <property type="entry name" value="START-like_dom_sf"/>
</dbReference>
<evidence type="ECO:0000313" key="1">
    <source>
        <dbReference type="EMBL" id="MDX8474145.1"/>
    </source>
</evidence>
<dbReference type="SUPFAM" id="SSF55961">
    <property type="entry name" value="Bet v1-like"/>
    <property type="match status" value="1"/>
</dbReference>
<gene>
    <name evidence="1" type="ORF">RFM27_18870</name>
</gene>
<accession>A0ABU4XH91</accession>
<protein>
    <submittedName>
        <fullName evidence="1">SRPBCC family protein</fullName>
    </submittedName>
</protein>
<evidence type="ECO:0000313" key="2">
    <source>
        <dbReference type="Proteomes" id="UP001271780"/>
    </source>
</evidence>
<keyword evidence="2" id="KW-1185">Reference proteome</keyword>
<dbReference type="Gene3D" id="3.30.530.20">
    <property type="match status" value="1"/>
</dbReference>
<proteinExistence type="predicted"/>
<comment type="caution">
    <text evidence="1">The sequence shown here is derived from an EMBL/GenBank/DDBJ whole genome shotgun (WGS) entry which is preliminary data.</text>
</comment>